<dbReference type="EMBL" id="CP023699">
    <property type="protein sequence ID" value="QEU93773.1"/>
    <property type="molecule type" value="Genomic_DNA"/>
</dbReference>
<organism evidence="1 2">
    <name type="scientific">Streptomyces kanamyceticus</name>
    <dbReference type="NCBI Taxonomy" id="1967"/>
    <lineage>
        <taxon>Bacteria</taxon>
        <taxon>Bacillati</taxon>
        <taxon>Actinomycetota</taxon>
        <taxon>Actinomycetes</taxon>
        <taxon>Kitasatosporales</taxon>
        <taxon>Streptomycetaceae</taxon>
        <taxon>Streptomyces</taxon>
    </lineage>
</organism>
<evidence type="ECO:0000313" key="2">
    <source>
        <dbReference type="Proteomes" id="UP000325529"/>
    </source>
</evidence>
<dbReference type="AlphaFoldDB" id="A0A5J6GF85"/>
<name>A0A5J6GF85_STRKN</name>
<dbReference type="KEGG" id="ska:CP970_25280"/>
<reference evidence="1 2" key="1">
    <citation type="submission" date="2017-09" db="EMBL/GenBank/DDBJ databases">
        <authorList>
            <person name="Lee N."/>
            <person name="Cho B.-K."/>
        </authorList>
    </citation>
    <scope>NUCLEOTIDE SEQUENCE [LARGE SCALE GENOMIC DNA]</scope>
    <source>
        <strain evidence="1 2">ATCC 12853</strain>
    </source>
</reference>
<accession>A0A5J6GF85</accession>
<protein>
    <submittedName>
        <fullName evidence="1">Uncharacterized protein</fullName>
    </submittedName>
</protein>
<dbReference type="Proteomes" id="UP000325529">
    <property type="component" value="Chromosome"/>
</dbReference>
<sequence length="60" mass="6548">MELNTLTRSVAEVARMRAAYPGSVCKVTRKQDGKRINGYVPAQCANPYGTDPASRRASPH</sequence>
<gene>
    <name evidence="1" type="ORF">CP970_25280</name>
</gene>
<evidence type="ECO:0000313" key="1">
    <source>
        <dbReference type="EMBL" id="QEU93773.1"/>
    </source>
</evidence>
<keyword evidence="2" id="KW-1185">Reference proteome</keyword>
<proteinExistence type="predicted"/>